<feature type="chain" id="PRO_5041102162" evidence="5">
    <location>
        <begin position="22"/>
        <end position="186"/>
    </location>
</feature>
<dbReference type="PANTHER" id="PTHR33420:SF3">
    <property type="entry name" value="FIMBRIAL SUBUNIT ELFA"/>
    <property type="match status" value="1"/>
</dbReference>
<dbReference type="RefSeq" id="WP_029039550.1">
    <property type="nucleotide sequence ID" value="NZ_CP011047.1"/>
</dbReference>
<dbReference type="GO" id="GO:0009289">
    <property type="term" value="C:pilus"/>
    <property type="evidence" value="ECO:0007669"/>
    <property type="project" value="UniProtKB-SubCell"/>
</dbReference>
<dbReference type="InterPro" id="IPR000259">
    <property type="entry name" value="Adhesion_dom_fimbrial"/>
</dbReference>
<evidence type="ECO:0000256" key="1">
    <source>
        <dbReference type="ARBA" id="ARBA00004561"/>
    </source>
</evidence>
<dbReference type="GO" id="GO:0043709">
    <property type="term" value="P:cell adhesion involved in single-species biofilm formation"/>
    <property type="evidence" value="ECO:0007669"/>
    <property type="project" value="TreeGrafter"/>
</dbReference>
<evidence type="ECO:0000256" key="4">
    <source>
        <dbReference type="ARBA" id="ARBA00023263"/>
    </source>
</evidence>
<dbReference type="EMBL" id="JABTXY010000027">
    <property type="protein sequence ID" value="NYV44315.1"/>
    <property type="molecule type" value="Genomic_DNA"/>
</dbReference>
<dbReference type="GeneID" id="56732708"/>
<organism evidence="7 8">
    <name type="scientific">Cronobacter sakazakii</name>
    <name type="common">Enterobacter sakazakii</name>
    <dbReference type="NCBI Taxonomy" id="28141"/>
    <lineage>
        <taxon>Bacteria</taxon>
        <taxon>Pseudomonadati</taxon>
        <taxon>Pseudomonadota</taxon>
        <taxon>Gammaproteobacteria</taxon>
        <taxon>Enterobacterales</taxon>
        <taxon>Enterobacteriaceae</taxon>
        <taxon>Cronobacter</taxon>
    </lineage>
</organism>
<evidence type="ECO:0000256" key="3">
    <source>
        <dbReference type="ARBA" id="ARBA00022729"/>
    </source>
</evidence>
<evidence type="ECO:0000313" key="8">
    <source>
        <dbReference type="Proteomes" id="UP000548673"/>
    </source>
</evidence>
<proteinExistence type="inferred from homology"/>
<protein>
    <submittedName>
        <fullName evidence="7">Fimbrial protein</fullName>
    </submittedName>
</protein>
<keyword evidence="4" id="KW-0281">Fimbrium</keyword>
<dbReference type="Pfam" id="PF00419">
    <property type="entry name" value="Fimbrial"/>
    <property type="match status" value="1"/>
</dbReference>
<dbReference type="InterPro" id="IPR050263">
    <property type="entry name" value="Bact_Fimbrial_Adh_Pro"/>
</dbReference>
<accession>A0A7V7UPN7</accession>
<dbReference type="InterPro" id="IPR036937">
    <property type="entry name" value="Adhesion_dom_fimbrial_sf"/>
</dbReference>
<dbReference type="KEGG" id="csj:CSK29544_00997"/>
<sequence length="186" mass="19624">MKKNFFKITLSALLLASTAHAIAETQDQSATLAVTGKLSNTAADCEVTLSKNVITLNSTSGSLIEQGQNATDPALITFSVKGSDDFTQCSEEVYNGKVAIKFTGSFDNADGNVFSNTDTSGNAASGVGIGLFKSDKTPIDVRETYTIADKTNYSTNFIGIQLVKLKGQTVTSGSVTGNITFQIERL</sequence>
<feature type="signal peptide" evidence="5">
    <location>
        <begin position="1"/>
        <end position="21"/>
    </location>
</feature>
<evidence type="ECO:0000313" key="7">
    <source>
        <dbReference type="EMBL" id="NYV44315.1"/>
    </source>
</evidence>
<dbReference type="Gene3D" id="2.60.40.1090">
    <property type="entry name" value="Fimbrial-type adhesion domain"/>
    <property type="match status" value="1"/>
</dbReference>
<comment type="caution">
    <text evidence="7">The sequence shown here is derived from an EMBL/GenBank/DDBJ whole genome shotgun (WGS) entry which is preliminary data.</text>
</comment>
<comment type="similarity">
    <text evidence="2">Belongs to the fimbrial protein family.</text>
</comment>
<dbReference type="SUPFAM" id="SSF49401">
    <property type="entry name" value="Bacterial adhesins"/>
    <property type="match status" value="1"/>
</dbReference>
<feature type="domain" description="Fimbrial-type adhesion" evidence="6">
    <location>
        <begin position="34"/>
        <end position="183"/>
    </location>
</feature>
<dbReference type="PANTHER" id="PTHR33420">
    <property type="entry name" value="FIMBRIAL SUBUNIT ELFA-RELATED"/>
    <property type="match status" value="1"/>
</dbReference>
<keyword evidence="3 5" id="KW-0732">Signal</keyword>
<evidence type="ECO:0000259" key="6">
    <source>
        <dbReference type="Pfam" id="PF00419"/>
    </source>
</evidence>
<dbReference type="InterPro" id="IPR008966">
    <property type="entry name" value="Adhesion_dom_sf"/>
</dbReference>
<reference evidence="7 8" key="1">
    <citation type="submission" date="2020-05" db="EMBL/GenBank/DDBJ databases">
        <title>The draft genome of Cronobacter sakazakii strain 145005.</title>
        <authorList>
            <person name="Yang J."/>
            <person name="Liu L."/>
            <person name="Feng Y."/>
            <person name="Zong Z."/>
        </authorList>
    </citation>
    <scope>NUCLEOTIDE SEQUENCE [LARGE SCALE GENOMIC DNA]</scope>
    <source>
        <strain evidence="7 8">145005</strain>
    </source>
</reference>
<gene>
    <name evidence="7" type="ORF">HRR37_18545</name>
</gene>
<dbReference type="AlphaFoldDB" id="A0A7V7UPN7"/>
<comment type="subcellular location">
    <subcellularLocation>
        <location evidence="1">Fimbrium</location>
    </subcellularLocation>
</comment>
<evidence type="ECO:0000256" key="5">
    <source>
        <dbReference type="SAM" id="SignalP"/>
    </source>
</evidence>
<name>A0A7V7UPN7_CROSK</name>
<dbReference type="Proteomes" id="UP000548673">
    <property type="component" value="Unassembled WGS sequence"/>
</dbReference>
<evidence type="ECO:0000256" key="2">
    <source>
        <dbReference type="ARBA" id="ARBA00006671"/>
    </source>
</evidence>